<dbReference type="Pfam" id="PF13202">
    <property type="entry name" value="EF-hand_5"/>
    <property type="match status" value="1"/>
</dbReference>
<reference evidence="4 5" key="1">
    <citation type="journal article" date="2017" name="Curr. Microbiol.">
        <title>Lysobacter zhanggongensis sp. nov. Isolated from a Pit Mud.</title>
        <authorList>
            <person name="Zhang X.F."/>
            <person name="Wang H.H."/>
            <person name="Sun X.Y."/>
            <person name="Pan C.M."/>
        </authorList>
    </citation>
    <scope>NUCLEOTIDE SEQUENCE [LARGE SCALE GENOMIC DNA]</scope>
    <source>
        <strain evidence="4 5">ZGLJ7-1</strain>
    </source>
</reference>
<protein>
    <submittedName>
        <fullName evidence="4">EF-hand domain-containing protein</fullName>
    </submittedName>
</protein>
<evidence type="ECO:0000256" key="2">
    <source>
        <dbReference type="SAM" id="SignalP"/>
    </source>
</evidence>
<feature type="region of interest" description="Disordered" evidence="1">
    <location>
        <begin position="34"/>
        <end position="63"/>
    </location>
</feature>
<dbReference type="Gene3D" id="1.10.238.10">
    <property type="entry name" value="EF-hand"/>
    <property type="match status" value="1"/>
</dbReference>
<comment type="caution">
    <text evidence="4">The sequence shown here is derived from an EMBL/GenBank/DDBJ whole genome shotgun (WGS) entry which is preliminary data.</text>
</comment>
<accession>A0ABU7YTT6</accession>
<feature type="chain" id="PRO_5045925943" evidence="2">
    <location>
        <begin position="25"/>
        <end position="115"/>
    </location>
</feature>
<evidence type="ECO:0000313" key="4">
    <source>
        <dbReference type="EMBL" id="MEG3158599.1"/>
    </source>
</evidence>
<evidence type="ECO:0000313" key="5">
    <source>
        <dbReference type="Proteomes" id="UP001334501"/>
    </source>
</evidence>
<name>A0ABU7YTT6_9GAMM</name>
<dbReference type="PROSITE" id="PS00018">
    <property type="entry name" value="EF_HAND_1"/>
    <property type="match status" value="1"/>
</dbReference>
<dbReference type="InterPro" id="IPR018247">
    <property type="entry name" value="EF_Hand_1_Ca_BS"/>
</dbReference>
<dbReference type="InterPro" id="IPR011992">
    <property type="entry name" value="EF-hand-dom_pair"/>
</dbReference>
<feature type="signal peptide" evidence="2">
    <location>
        <begin position="1"/>
        <end position="24"/>
    </location>
</feature>
<keyword evidence="5" id="KW-1185">Reference proteome</keyword>
<dbReference type="RefSeq" id="WP_412700482.1">
    <property type="nucleotide sequence ID" value="NZ_JAXGFO010000101.1"/>
</dbReference>
<organism evidence="4 5">
    <name type="scientific">Lysobacter zhanggongensis</name>
    <dbReference type="NCBI Taxonomy" id="1774951"/>
    <lineage>
        <taxon>Bacteria</taxon>
        <taxon>Pseudomonadati</taxon>
        <taxon>Pseudomonadota</taxon>
        <taxon>Gammaproteobacteria</taxon>
        <taxon>Lysobacterales</taxon>
        <taxon>Lysobacteraceae</taxon>
        <taxon>Lysobacter</taxon>
    </lineage>
</organism>
<dbReference type="PROSITE" id="PS50222">
    <property type="entry name" value="EF_HAND_2"/>
    <property type="match status" value="1"/>
</dbReference>
<dbReference type="SUPFAM" id="SSF47473">
    <property type="entry name" value="EF-hand"/>
    <property type="match status" value="1"/>
</dbReference>
<dbReference type="InterPro" id="IPR002048">
    <property type="entry name" value="EF_hand_dom"/>
</dbReference>
<keyword evidence="2" id="KW-0732">Signal</keyword>
<sequence>MKHTFRISFLSALVVALVAPAALAQDAVTEAAPDPAAQAAPAESAATQKTSWNDVDVDQDGKLSQSEAAVVPALVAVFAEADADADGALTPDEYQAYVARVQGGAAAGADTGSGG</sequence>
<gene>
    <name evidence="4" type="ORF">SNE33_12075</name>
</gene>
<feature type="domain" description="EF-hand" evidence="3">
    <location>
        <begin position="69"/>
        <end position="104"/>
    </location>
</feature>
<feature type="compositionally biased region" description="Low complexity" evidence="1">
    <location>
        <begin position="34"/>
        <end position="48"/>
    </location>
</feature>
<dbReference type="Proteomes" id="UP001334501">
    <property type="component" value="Unassembled WGS sequence"/>
</dbReference>
<proteinExistence type="predicted"/>
<dbReference type="EMBL" id="JAXGFO010000101">
    <property type="protein sequence ID" value="MEG3158599.1"/>
    <property type="molecule type" value="Genomic_DNA"/>
</dbReference>
<evidence type="ECO:0000256" key="1">
    <source>
        <dbReference type="SAM" id="MobiDB-lite"/>
    </source>
</evidence>
<evidence type="ECO:0000259" key="3">
    <source>
        <dbReference type="PROSITE" id="PS50222"/>
    </source>
</evidence>